<keyword evidence="1" id="KW-0805">Transcription regulation</keyword>
<evidence type="ECO:0000313" key="6">
    <source>
        <dbReference type="Proteomes" id="UP000549911"/>
    </source>
</evidence>
<evidence type="ECO:0000313" key="5">
    <source>
        <dbReference type="EMBL" id="NYE38168.1"/>
    </source>
</evidence>
<dbReference type="SUPFAM" id="SSF46689">
    <property type="entry name" value="Homeodomain-like"/>
    <property type="match status" value="1"/>
</dbReference>
<dbReference type="SMART" id="SM00342">
    <property type="entry name" value="HTH_ARAC"/>
    <property type="match status" value="1"/>
</dbReference>
<reference evidence="5 6" key="1">
    <citation type="submission" date="2020-07" db="EMBL/GenBank/DDBJ databases">
        <authorList>
            <person name="Partida-Martinez L."/>
            <person name="Huntemann M."/>
            <person name="Clum A."/>
            <person name="Wang J."/>
            <person name="Palaniappan K."/>
            <person name="Ritter S."/>
            <person name="Chen I.-M."/>
            <person name="Stamatis D."/>
            <person name="Reddy T."/>
            <person name="O'Malley R."/>
            <person name="Daum C."/>
            <person name="Shapiro N."/>
            <person name="Ivanova N."/>
            <person name="Kyrpides N."/>
            <person name="Woyke T."/>
        </authorList>
    </citation>
    <scope>NUCLEOTIDE SEQUENCE [LARGE SCALE GENOMIC DNA]</scope>
    <source>
        <strain evidence="5 6">AT2.17</strain>
    </source>
</reference>
<accession>A0A7Y9H581</accession>
<evidence type="ECO:0000259" key="4">
    <source>
        <dbReference type="PROSITE" id="PS01124"/>
    </source>
</evidence>
<gene>
    <name evidence="5" type="ORF">F4692_003313</name>
</gene>
<proteinExistence type="predicted"/>
<comment type="caution">
    <text evidence="5">The sequence shown here is derived from an EMBL/GenBank/DDBJ whole genome shotgun (WGS) entry which is preliminary data.</text>
</comment>
<keyword evidence="6" id="KW-1185">Reference proteome</keyword>
<feature type="domain" description="HTH araC/xylS-type" evidence="4">
    <location>
        <begin position="164"/>
        <end position="256"/>
    </location>
</feature>
<evidence type="ECO:0000256" key="1">
    <source>
        <dbReference type="ARBA" id="ARBA00023015"/>
    </source>
</evidence>
<dbReference type="Proteomes" id="UP000549911">
    <property type="component" value="Unassembled WGS sequence"/>
</dbReference>
<sequence>MAAVHPALSPYVRSLVAYDVSFAGPGIHIGMPSTELTWVLPLDEPLGVAWEGEPGSRRVGWTSVSGLHTRPAAVEHGLRQRGIQLALTTEGARALWGVPAAALAGHLLELGDVAPDLADLPERLAGHRSAADALPEVERALLDALRRHRRPPQRPEVTRALALLTRGVPVAATAGDVGYSRRRLTTLVRDEAGVAPKTYQRLARFARSHALMRRAALSGEVSVATVAARAGYADQAHLAREWSEMAGCSPTEWVRREFPVVQATRGAEAAG</sequence>
<dbReference type="Gene3D" id="1.10.10.60">
    <property type="entry name" value="Homeodomain-like"/>
    <property type="match status" value="1"/>
</dbReference>
<dbReference type="RefSeq" id="WP_179620783.1">
    <property type="nucleotide sequence ID" value="NZ_JACCBW010000003.1"/>
</dbReference>
<dbReference type="AlphaFoldDB" id="A0A7Y9H581"/>
<dbReference type="InterPro" id="IPR009057">
    <property type="entry name" value="Homeodomain-like_sf"/>
</dbReference>
<dbReference type="GO" id="GO:0003700">
    <property type="term" value="F:DNA-binding transcription factor activity"/>
    <property type="evidence" value="ECO:0007669"/>
    <property type="project" value="InterPro"/>
</dbReference>
<organism evidence="5 6">
    <name type="scientific">Nocardioides cavernae</name>
    <dbReference type="NCBI Taxonomy" id="1921566"/>
    <lineage>
        <taxon>Bacteria</taxon>
        <taxon>Bacillati</taxon>
        <taxon>Actinomycetota</taxon>
        <taxon>Actinomycetes</taxon>
        <taxon>Propionibacteriales</taxon>
        <taxon>Nocardioidaceae</taxon>
        <taxon>Nocardioides</taxon>
    </lineage>
</organism>
<dbReference type="PANTHER" id="PTHR46796:SF15">
    <property type="entry name" value="BLL1074 PROTEIN"/>
    <property type="match status" value="1"/>
</dbReference>
<protein>
    <submittedName>
        <fullName evidence="5">AraC-like DNA-binding protein</fullName>
    </submittedName>
</protein>
<dbReference type="InterPro" id="IPR050204">
    <property type="entry name" value="AraC_XylS_family_regulators"/>
</dbReference>
<keyword evidence="3" id="KW-0804">Transcription</keyword>
<dbReference type="GO" id="GO:0043565">
    <property type="term" value="F:sequence-specific DNA binding"/>
    <property type="evidence" value="ECO:0007669"/>
    <property type="project" value="InterPro"/>
</dbReference>
<dbReference type="PROSITE" id="PS01124">
    <property type="entry name" value="HTH_ARAC_FAMILY_2"/>
    <property type="match status" value="1"/>
</dbReference>
<evidence type="ECO:0000256" key="3">
    <source>
        <dbReference type="ARBA" id="ARBA00023163"/>
    </source>
</evidence>
<keyword evidence="2 5" id="KW-0238">DNA-binding</keyword>
<name>A0A7Y9H581_9ACTN</name>
<dbReference type="InterPro" id="IPR018060">
    <property type="entry name" value="HTH_AraC"/>
</dbReference>
<dbReference type="Pfam" id="PF12833">
    <property type="entry name" value="HTH_18"/>
    <property type="match status" value="1"/>
</dbReference>
<reference evidence="5 6" key="2">
    <citation type="submission" date="2020-08" db="EMBL/GenBank/DDBJ databases">
        <title>The Agave Microbiome: Exploring the role of microbial communities in plant adaptations to desert environments.</title>
        <authorList>
            <person name="Partida-Martinez L.P."/>
        </authorList>
    </citation>
    <scope>NUCLEOTIDE SEQUENCE [LARGE SCALE GENOMIC DNA]</scope>
    <source>
        <strain evidence="5 6">AT2.17</strain>
    </source>
</reference>
<dbReference type="PANTHER" id="PTHR46796">
    <property type="entry name" value="HTH-TYPE TRANSCRIPTIONAL ACTIVATOR RHAS-RELATED"/>
    <property type="match status" value="1"/>
</dbReference>
<evidence type="ECO:0000256" key="2">
    <source>
        <dbReference type="ARBA" id="ARBA00023125"/>
    </source>
</evidence>
<dbReference type="EMBL" id="JACCBW010000003">
    <property type="protein sequence ID" value="NYE38168.1"/>
    <property type="molecule type" value="Genomic_DNA"/>
</dbReference>